<evidence type="ECO:0000313" key="1">
    <source>
        <dbReference type="EMBL" id="GAA4201288.1"/>
    </source>
</evidence>
<dbReference type="Proteomes" id="UP001501772">
    <property type="component" value="Unassembled WGS sequence"/>
</dbReference>
<keyword evidence="2" id="KW-1185">Reference proteome</keyword>
<gene>
    <name evidence="1" type="ORF">GCM10022289_14420</name>
</gene>
<protein>
    <submittedName>
        <fullName evidence="1">Uncharacterized protein</fullName>
    </submittedName>
</protein>
<evidence type="ECO:0000313" key="2">
    <source>
        <dbReference type="Proteomes" id="UP001501772"/>
    </source>
</evidence>
<name>A0ABP8B9B2_9SPHI</name>
<proteinExistence type="predicted"/>
<comment type="caution">
    <text evidence="1">The sequence shown here is derived from an EMBL/GenBank/DDBJ whole genome shotgun (WGS) entry which is preliminary data.</text>
</comment>
<dbReference type="SUPFAM" id="SSF55486">
    <property type="entry name" value="Metalloproteases ('zincins'), catalytic domain"/>
    <property type="match status" value="1"/>
</dbReference>
<accession>A0ABP8B9B2</accession>
<reference evidence="2" key="1">
    <citation type="journal article" date="2019" name="Int. J. Syst. Evol. Microbiol.">
        <title>The Global Catalogue of Microorganisms (GCM) 10K type strain sequencing project: providing services to taxonomists for standard genome sequencing and annotation.</title>
        <authorList>
            <consortium name="The Broad Institute Genomics Platform"/>
            <consortium name="The Broad Institute Genome Sequencing Center for Infectious Disease"/>
            <person name="Wu L."/>
            <person name="Ma J."/>
        </authorList>
    </citation>
    <scope>NUCLEOTIDE SEQUENCE [LARGE SCALE GENOMIC DNA]</scope>
    <source>
        <strain evidence="2">JCM 17626</strain>
    </source>
</reference>
<organism evidence="1 2">
    <name type="scientific">Pedobacter jeongneungensis</name>
    <dbReference type="NCBI Taxonomy" id="947309"/>
    <lineage>
        <taxon>Bacteria</taxon>
        <taxon>Pseudomonadati</taxon>
        <taxon>Bacteroidota</taxon>
        <taxon>Sphingobacteriia</taxon>
        <taxon>Sphingobacteriales</taxon>
        <taxon>Sphingobacteriaceae</taxon>
        <taxon>Pedobacter</taxon>
    </lineage>
</organism>
<sequence length="231" mass="26047">MPGKMPELLVTGDVTITIKVFELTSTGAPKLNSLMAYTQHNITNKLRGETMEYNRYLSNYDTKANKFNINTMATYNVRYRINYIVKLKKINRLSQLSGNDFVLAVVDRIGFKTDNLTTSGLTLRQGGPATVVYNDWCKYPNISMHEFFHTLGLEHIKGASSRKSLMAEVAGINNNMISLSELSIMNAYLMRGLVDMSDGAYANPTLNTAENLRKFLNNPTNGFKYNKANFR</sequence>
<dbReference type="EMBL" id="BAABBY010000003">
    <property type="protein sequence ID" value="GAA4201288.1"/>
    <property type="molecule type" value="Genomic_DNA"/>
</dbReference>